<evidence type="ECO:0000256" key="8">
    <source>
        <dbReference type="HAMAP-Rule" id="MF_00461"/>
    </source>
</evidence>
<dbReference type="Pfam" id="PF10531">
    <property type="entry name" value="SLBB"/>
    <property type="match status" value="1"/>
</dbReference>
<dbReference type="InterPro" id="IPR010208">
    <property type="entry name" value="Ion_transpt_RnfC/RsxC"/>
</dbReference>
<feature type="binding site" evidence="8">
    <location>
        <position position="377"/>
    </location>
    <ligand>
        <name>[4Fe-4S] cluster</name>
        <dbReference type="ChEBI" id="CHEBI:49883"/>
        <label>1</label>
    </ligand>
</feature>
<feature type="domain" description="4Fe-4S ferredoxin-type" evidence="10">
    <location>
        <begin position="361"/>
        <end position="391"/>
    </location>
</feature>
<accession>A0A2U3BAQ8</accession>
<keyword evidence="8" id="KW-0997">Cell inner membrane</keyword>
<dbReference type="InterPro" id="IPR017896">
    <property type="entry name" value="4Fe4S_Fe-S-bd"/>
</dbReference>
<keyword evidence="8" id="KW-1003">Cell membrane</keyword>
<proteinExistence type="inferred from homology"/>
<dbReference type="InterPro" id="IPR026902">
    <property type="entry name" value="RnfC_N"/>
</dbReference>
<keyword evidence="5 8" id="KW-0249">Electron transport</keyword>
<reference evidence="11 12" key="1">
    <citation type="submission" date="2018-05" db="EMBL/GenBank/DDBJ databases">
        <title>Vibrio limimaris sp. nov., isolated from marine sediment.</title>
        <authorList>
            <person name="Li C.-M."/>
        </authorList>
    </citation>
    <scope>NUCLEOTIDE SEQUENCE [LARGE SCALE GENOMIC DNA]</scope>
    <source>
        <strain evidence="11 12">E4404</strain>
    </source>
</reference>
<dbReference type="EC" id="7.-.-.-" evidence="8"/>
<dbReference type="Gene3D" id="3.10.20.600">
    <property type="match status" value="1"/>
</dbReference>
<evidence type="ECO:0000259" key="10">
    <source>
        <dbReference type="PROSITE" id="PS51379"/>
    </source>
</evidence>
<comment type="subcellular location">
    <subcellularLocation>
        <location evidence="8">Cell inner membrane</location>
        <topology evidence="8">Peripheral membrane protein</topology>
    </subcellularLocation>
</comment>
<dbReference type="Gene3D" id="3.30.70.20">
    <property type="match status" value="1"/>
</dbReference>
<name>A0A2U3BAQ8_9VIBR</name>
<dbReference type="NCBIfam" id="NF003454">
    <property type="entry name" value="PRK05035.1"/>
    <property type="match status" value="1"/>
</dbReference>
<dbReference type="GO" id="GO:0046872">
    <property type="term" value="F:metal ion binding"/>
    <property type="evidence" value="ECO:0007669"/>
    <property type="project" value="UniProtKB-KW"/>
</dbReference>
<feature type="region of interest" description="Disordered" evidence="9">
    <location>
        <begin position="465"/>
        <end position="499"/>
    </location>
</feature>
<dbReference type="InterPro" id="IPR011538">
    <property type="entry name" value="Nuo51_FMN-bd"/>
</dbReference>
<dbReference type="InterPro" id="IPR019554">
    <property type="entry name" value="Soluble_ligand-bd"/>
</dbReference>
<evidence type="ECO:0000256" key="4">
    <source>
        <dbReference type="ARBA" id="ARBA00022737"/>
    </source>
</evidence>
<feature type="compositionally biased region" description="Basic residues" evidence="9">
    <location>
        <begin position="470"/>
        <end position="482"/>
    </location>
</feature>
<sequence>MQTVFSRPFRGGIHPKTYKSLTSDNDIVKSFWPRNVYLSLQLRNGALLKPEVKVGDQVTRGQLVAVGRSNMIAPIHSPVNGIVTGITEHLTSHPSKAKCETIIIRANQDKSWGTNFNHGNFYGFEPDEIIQKIQDAGIVGLGGAGFPTAAKLRFARQGGVETLVINGGECEPYLTCDDLAMQEYAAEVIAGIRLMLKASAAKQAIIGIEDNKAEALNELTSAASEDDNIKVMSVPSIYPMGSERHLIKAVTGETVPLGKLSTSIGILVHNIATARAVYHAVRFNQPLVSRLITVSGKGITSPANIEVPIGTPVNEIIEFCGGFSDDTERLIFGGPMMGQVITSPHVPIDKCVGGILALTESEVKERPHQECIRCGQCVRACPMGLMPFQMAAYSRISDFKAAEDLGVNHCLSCGACSYVCPSSLPLVQYFQHAKGSINANKMKEKRSSQAKILTEARKERLLKEAEAKRAAKAAKAAKRGKRAPRESARSRRAKEAVND</sequence>
<feature type="binding site" evidence="8">
    <location>
        <position position="410"/>
    </location>
    <ligand>
        <name>[4Fe-4S] cluster</name>
        <dbReference type="ChEBI" id="CHEBI:49883"/>
        <label>2</label>
    </ligand>
</feature>
<feature type="binding site" evidence="8">
    <location>
        <position position="420"/>
    </location>
    <ligand>
        <name>[4Fe-4S] cluster</name>
        <dbReference type="ChEBI" id="CHEBI:49883"/>
        <label>1</label>
    </ligand>
</feature>
<evidence type="ECO:0000256" key="3">
    <source>
        <dbReference type="ARBA" id="ARBA00022723"/>
    </source>
</evidence>
<feature type="domain" description="4Fe-4S ferredoxin-type" evidence="10">
    <location>
        <begin position="399"/>
        <end position="429"/>
    </location>
</feature>
<evidence type="ECO:0000256" key="6">
    <source>
        <dbReference type="ARBA" id="ARBA00023004"/>
    </source>
</evidence>
<dbReference type="GO" id="GO:0005886">
    <property type="term" value="C:plasma membrane"/>
    <property type="evidence" value="ECO:0007669"/>
    <property type="project" value="UniProtKB-SubCell"/>
</dbReference>
<evidence type="ECO:0000256" key="2">
    <source>
        <dbReference type="ARBA" id="ARBA00022485"/>
    </source>
</evidence>
<keyword evidence="6 8" id="KW-0408">Iron</keyword>
<dbReference type="Pfam" id="PF12838">
    <property type="entry name" value="Fer4_7"/>
    <property type="match status" value="1"/>
</dbReference>
<keyword evidence="4 8" id="KW-0677">Repeat</keyword>
<evidence type="ECO:0000256" key="9">
    <source>
        <dbReference type="SAM" id="MobiDB-lite"/>
    </source>
</evidence>
<dbReference type="Pfam" id="PF13375">
    <property type="entry name" value="RnfC_N"/>
    <property type="match status" value="1"/>
</dbReference>
<feature type="compositionally biased region" description="Basic and acidic residues" evidence="9">
    <location>
        <begin position="483"/>
        <end position="499"/>
    </location>
</feature>
<comment type="caution">
    <text evidence="11">The sequence shown here is derived from an EMBL/GenBank/DDBJ whole genome shotgun (WGS) entry which is preliminary data.</text>
</comment>
<dbReference type="NCBIfam" id="TIGR01945">
    <property type="entry name" value="rnfC"/>
    <property type="match status" value="1"/>
</dbReference>
<dbReference type="PANTHER" id="PTHR43034:SF2">
    <property type="entry name" value="ION-TRANSLOCATING OXIDOREDUCTASE COMPLEX SUBUNIT C"/>
    <property type="match status" value="1"/>
</dbReference>
<evidence type="ECO:0000256" key="5">
    <source>
        <dbReference type="ARBA" id="ARBA00022982"/>
    </source>
</evidence>
<dbReference type="SUPFAM" id="SSF142019">
    <property type="entry name" value="Nqo1 FMN-binding domain-like"/>
    <property type="match status" value="1"/>
</dbReference>
<protein>
    <recommendedName>
        <fullName evidence="8">Ion-translocating oxidoreductase complex subunit C</fullName>
        <ecNumber evidence="8">7.-.-.-</ecNumber>
    </recommendedName>
    <alternativeName>
        <fullName evidence="8">Rnf electron transport complex subunit C</fullName>
    </alternativeName>
</protein>
<dbReference type="InterPro" id="IPR037225">
    <property type="entry name" value="Nuo51_FMN-bd_sf"/>
</dbReference>
<evidence type="ECO:0000256" key="1">
    <source>
        <dbReference type="ARBA" id="ARBA00022448"/>
    </source>
</evidence>
<feature type="binding site" evidence="8">
    <location>
        <position position="374"/>
    </location>
    <ligand>
        <name>[4Fe-4S] cluster</name>
        <dbReference type="ChEBI" id="CHEBI:49883"/>
        <label>1</label>
    </ligand>
</feature>
<dbReference type="OrthoDB" id="9767754at2"/>
<dbReference type="PROSITE" id="PS51379">
    <property type="entry name" value="4FE4S_FER_2"/>
    <property type="match status" value="2"/>
</dbReference>
<evidence type="ECO:0000313" key="12">
    <source>
        <dbReference type="Proteomes" id="UP000245362"/>
    </source>
</evidence>
<feature type="binding site" evidence="8">
    <location>
        <position position="413"/>
    </location>
    <ligand>
        <name>[4Fe-4S] cluster</name>
        <dbReference type="ChEBI" id="CHEBI:49883"/>
        <label>2</label>
    </ligand>
</feature>
<organism evidence="11 12">
    <name type="scientific">Vibrio albus</name>
    <dbReference type="NCBI Taxonomy" id="2200953"/>
    <lineage>
        <taxon>Bacteria</taxon>
        <taxon>Pseudomonadati</taxon>
        <taxon>Pseudomonadota</taxon>
        <taxon>Gammaproteobacteria</taxon>
        <taxon>Vibrionales</taxon>
        <taxon>Vibrionaceae</taxon>
        <taxon>Vibrio</taxon>
    </lineage>
</organism>
<dbReference type="Gene3D" id="3.40.50.11540">
    <property type="entry name" value="NADH-ubiquinone oxidoreductase 51kDa subunit"/>
    <property type="match status" value="1"/>
</dbReference>
<keyword evidence="3 8" id="KW-0479">Metal-binding</keyword>
<evidence type="ECO:0000256" key="7">
    <source>
        <dbReference type="ARBA" id="ARBA00023014"/>
    </source>
</evidence>
<dbReference type="GO" id="GO:0009055">
    <property type="term" value="F:electron transfer activity"/>
    <property type="evidence" value="ECO:0007669"/>
    <property type="project" value="InterPro"/>
</dbReference>
<comment type="function">
    <text evidence="8">Part of a membrane-bound complex that couples electron transfer with translocation of ions across the membrane.</text>
</comment>
<comment type="subunit">
    <text evidence="8">The complex is composed of six subunits: RnfA, RnfB, RnfC, RnfD, RnfE and RnfG.</text>
</comment>
<comment type="cofactor">
    <cofactor evidence="8">
        <name>[4Fe-4S] cluster</name>
        <dbReference type="ChEBI" id="CHEBI:49883"/>
    </cofactor>
    <text evidence="8">Binds 2 [4Fe-4S] clusters per subunit.</text>
</comment>
<dbReference type="InterPro" id="IPR011053">
    <property type="entry name" value="Single_hybrid_motif"/>
</dbReference>
<feature type="binding site" evidence="8">
    <location>
        <position position="381"/>
    </location>
    <ligand>
        <name>[4Fe-4S] cluster</name>
        <dbReference type="ChEBI" id="CHEBI:49883"/>
        <label>2</label>
    </ligand>
</feature>
<feature type="binding site" evidence="8">
    <location>
        <position position="371"/>
    </location>
    <ligand>
        <name>[4Fe-4S] cluster</name>
        <dbReference type="ChEBI" id="CHEBI:49883"/>
        <label>1</label>
    </ligand>
</feature>
<feature type="binding site" evidence="8">
    <location>
        <position position="416"/>
    </location>
    <ligand>
        <name>[4Fe-4S] cluster</name>
        <dbReference type="ChEBI" id="CHEBI:49883"/>
        <label>2</label>
    </ligand>
</feature>
<keyword evidence="2 8" id="KW-0004">4Fe-4S</keyword>
<keyword evidence="12" id="KW-1185">Reference proteome</keyword>
<keyword evidence="7 8" id="KW-0411">Iron-sulfur</keyword>
<dbReference type="PANTHER" id="PTHR43034">
    <property type="entry name" value="ION-TRANSLOCATING OXIDOREDUCTASE COMPLEX SUBUNIT C"/>
    <property type="match status" value="1"/>
</dbReference>
<dbReference type="HAMAP" id="MF_00461">
    <property type="entry name" value="RsxC_RnfC"/>
    <property type="match status" value="1"/>
</dbReference>
<evidence type="ECO:0000313" key="11">
    <source>
        <dbReference type="EMBL" id="PWI33881.1"/>
    </source>
</evidence>
<gene>
    <name evidence="8" type="primary">rnfC</name>
    <name evidence="11" type="ORF">DI392_06690</name>
</gene>
<keyword evidence="8" id="KW-0472">Membrane</keyword>
<dbReference type="SUPFAM" id="SSF46548">
    <property type="entry name" value="alpha-helical ferredoxin"/>
    <property type="match status" value="1"/>
</dbReference>
<dbReference type="Proteomes" id="UP000245362">
    <property type="component" value="Unassembled WGS sequence"/>
</dbReference>
<dbReference type="GO" id="GO:0051539">
    <property type="term" value="F:4 iron, 4 sulfur cluster binding"/>
    <property type="evidence" value="ECO:0007669"/>
    <property type="project" value="UniProtKB-KW"/>
</dbReference>
<dbReference type="AlphaFoldDB" id="A0A2U3BAQ8"/>
<dbReference type="GO" id="GO:0022900">
    <property type="term" value="P:electron transport chain"/>
    <property type="evidence" value="ECO:0007669"/>
    <property type="project" value="UniProtKB-UniRule"/>
</dbReference>
<comment type="similarity">
    <text evidence="8">Belongs to the 4Fe4S bacterial-type ferredoxin family. RnfC subfamily.</text>
</comment>
<keyword evidence="1 8" id="KW-0813">Transport</keyword>
<dbReference type="PROSITE" id="PS00198">
    <property type="entry name" value="4FE4S_FER_1"/>
    <property type="match status" value="1"/>
</dbReference>
<dbReference type="EMBL" id="QFWT01000003">
    <property type="protein sequence ID" value="PWI33881.1"/>
    <property type="molecule type" value="Genomic_DNA"/>
</dbReference>
<keyword evidence="8" id="KW-1278">Translocase</keyword>
<dbReference type="SUPFAM" id="SSF51230">
    <property type="entry name" value="Single hybrid motif"/>
    <property type="match status" value="1"/>
</dbReference>
<dbReference type="InterPro" id="IPR017900">
    <property type="entry name" value="4Fe4S_Fe_S_CS"/>
</dbReference>
<dbReference type="Pfam" id="PF01512">
    <property type="entry name" value="Complex1_51K"/>
    <property type="match status" value="1"/>
</dbReference>